<sequence length="284" mass="29958">MFFTPMAQHSAAAQFTPRREHTDAGFTGASQQQTGGRQPSANPLLFPGCGPTVTSPMPYGAAPSSVDLSRRPLQAAPQTQAMAPLAQTSGFTSEGSMRDDPPLTSLLDHGLKEHFADDVRDPLGELTPLAANARTPMPFSAALGSPVAERESAGYWVTAFGYHTMDMLPAVLEELQPSGGAIQRHVLGLGLWVHVCFGAKHEQLQALAKNGCVMHGLMLGVIEGIVPAGSAGNLQRPHATFSSIALKHNRGAGYTVRSRLQAAPSQAAGLSALFNSVCEYAFGW</sequence>
<gene>
    <name evidence="3" type="ORF">PCAR00345_LOCUS35719</name>
</gene>
<dbReference type="InterPro" id="IPR012677">
    <property type="entry name" value="Nucleotide-bd_a/b_plait_sf"/>
</dbReference>
<evidence type="ECO:0000256" key="1">
    <source>
        <dbReference type="SAM" id="MobiDB-lite"/>
    </source>
</evidence>
<organism evidence="3">
    <name type="scientific">Chrysotila carterae</name>
    <name type="common">Marine alga</name>
    <name type="synonym">Syracosphaera carterae</name>
    <dbReference type="NCBI Taxonomy" id="13221"/>
    <lineage>
        <taxon>Eukaryota</taxon>
        <taxon>Haptista</taxon>
        <taxon>Haptophyta</taxon>
        <taxon>Prymnesiophyceae</taxon>
        <taxon>Isochrysidales</taxon>
        <taxon>Isochrysidaceae</taxon>
        <taxon>Chrysotila</taxon>
    </lineage>
</organism>
<proteinExistence type="predicted"/>
<reference evidence="3" key="1">
    <citation type="submission" date="2021-01" db="EMBL/GenBank/DDBJ databases">
        <authorList>
            <person name="Corre E."/>
            <person name="Pelletier E."/>
            <person name="Niang G."/>
            <person name="Scheremetjew M."/>
            <person name="Finn R."/>
            <person name="Kale V."/>
            <person name="Holt S."/>
            <person name="Cochrane G."/>
            <person name="Meng A."/>
            <person name="Brown T."/>
            <person name="Cohen L."/>
        </authorList>
    </citation>
    <scope>NUCLEOTIDE SEQUENCE</scope>
    <source>
        <strain evidence="3">CCMP645</strain>
    </source>
</reference>
<accession>A0A7S4C0C1</accession>
<dbReference type="Gene3D" id="3.30.70.330">
    <property type="match status" value="1"/>
</dbReference>
<name>A0A7S4C0C1_CHRCT</name>
<dbReference type="Pfam" id="PF05172">
    <property type="entry name" value="RRM_Nup35"/>
    <property type="match status" value="1"/>
</dbReference>
<feature type="compositionally biased region" description="Polar residues" evidence="1">
    <location>
        <begin position="28"/>
        <end position="41"/>
    </location>
</feature>
<feature type="domain" description="RRM Nup35-type" evidence="2">
    <location>
        <begin position="150"/>
        <end position="222"/>
    </location>
</feature>
<dbReference type="EMBL" id="HBIZ01056113">
    <property type="protein sequence ID" value="CAE0783016.1"/>
    <property type="molecule type" value="Transcribed_RNA"/>
</dbReference>
<feature type="region of interest" description="Disordered" evidence="1">
    <location>
        <begin position="1"/>
        <end position="44"/>
    </location>
</feature>
<evidence type="ECO:0000313" key="3">
    <source>
        <dbReference type="EMBL" id="CAE0783016.1"/>
    </source>
</evidence>
<dbReference type="AlphaFoldDB" id="A0A7S4C0C1"/>
<dbReference type="InterPro" id="IPR007846">
    <property type="entry name" value="RRM_NUP35_dom"/>
</dbReference>
<protein>
    <recommendedName>
        <fullName evidence="2">RRM Nup35-type domain-containing protein</fullName>
    </recommendedName>
</protein>
<evidence type="ECO:0000259" key="2">
    <source>
        <dbReference type="Pfam" id="PF05172"/>
    </source>
</evidence>